<accession>A0A1J1J148</accession>
<keyword evidence="2" id="KW-1185">Reference proteome</keyword>
<reference evidence="1 2" key="1">
    <citation type="submission" date="2015-04" db="EMBL/GenBank/DDBJ databases">
        <authorList>
            <person name="Syromyatnikov M.Y."/>
            <person name="Popov V.N."/>
        </authorList>
    </citation>
    <scope>NUCLEOTIDE SEQUENCE [LARGE SCALE GENOMIC DNA]</scope>
</reference>
<dbReference type="EMBL" id="CVRI01000066">
    <property type="protein sequence ID" value="CRL06127.1"/>
    <property type="molecule type" value="Genomic_DNA"/>
</dbReference>
<dbReference type="Proteomes" id="UP000183832">
    <property type="component" value="Unassembled WGS sequence"/>
</dbReference>
<evidence type="ECO:0000313" key="2">
    <source>
        <dbReference type="Proteomes" id="UP000183832"/>
    </source>
</evidence>
<organism evidence="1 2">
    <name type="scientific">Clunio marinus</name>
    <dbReference type="NCBI Taxonomy" id="568069"/>
    <lineage>
        <taxon>Eukaryota</taxon>
        <taxon>Metazoa</taxon>
        <taxon>Ecdysozoa</taxon>
        <taxon>Arthropoda</taxon>
        <taxon>Hexapoda</taxon>
        <taxon>Insecta</taxon>
        <taxon>Pterygota</taxon>
        <taxon>Neoptera</taxon>
        <taxon>Endopterygota</taxon>
        <taxon>Diptera</taxon>
        <taxon>Nematocera</taxon>
        <taxon>Chironomoidea</taxon>
        <taxon>Chironomidae</taxon>
        <taxon>Clunio</taxon>
    </lineage>
</organism>
<evidence type="ECO:0000313" key="1">
    <source>
        <dbReference type="EMBL" id="CRL06127.1"/>
    </source>
</evidence>
<protein>
    <submittedName>
        <fullName evidence="1">CLUMA_CG019324, isoform A</fullName>
    </submittedName>
</protein>
<proteinExistence type="predicted"/>
<gene>
    <name evidence="1" type="ORF">CLUMA_CG019324</name>
</gene>
<sequence>MRLSFFEQCHVVFQSLFGKLSAAFACFQALFMNIWEPPYSQQQKILFMISFLTPAGTQLPFCETREIHFTIEMEKNFWQSFTCFHETSSDVNSVAKEIETNTTSLKERKQEV</sequence>
<name>A0A1J1J148_9DIPT</name>
<dbReference type="AlphaFoldDB" id="A0A1J1J148"/>